<evidence type="ECO:0000313" key="4">
    <source>
        <dbReference type="Proteomes" id="UP001610861"/>
    </source>
</evidence>
<dbReference type="SUPFAM" id="SSF51905">
    <property type="entry name" value="FAD/NAD(P)-binding domain"/>
    <property type="match status" value="1"/>
</dbReference>
<dbReference type="Gene3D" id="3.50.50.60">
    <property type="entry name" value="FAD/NAD(P)-binding domain"/>
    <property type="match status" value="2"/>
</dbReference>
<dbReference type="InterPro" id="IPR002937">
    <property type="entry name" value="Amino_oxidase"/>
</dbReference>
<keyword evidence="4" id="KW-1185">Reference proteome</keyword>
<proteinExistence type="inferred from homology"/>
<comment type="caution">
    <text evidence="3">The sequence shown here is derived from an EMBL/GenBank/DDBJ whole genome shotgun (WGS) entry which is preliminary data.</text>
</comment>
<dbReference type="InterPro" id="IPR050703">
    <property type="entry name" value="Flavin_MAO"/>
</dbReference>
<dbReference type="InterPro" id="IPR036188">
    <property type="entry name" value="FAD/NAD-bd_sf"/>
</dbReference>
<feature type="domain" description="Amine oxidase" evidence="2">
    <location>
        <begin position="14"/>
        <end position="426"/>
    </location>
</feature>
<comment type="similarity">
    <text evidence="1">Belongs to the flavin monoamine oxidase family.</text>
</comment>
<dbReference type="PANTHER" id="PTHR43563:SF1">
    <property type="entry name" value="AMINE OXIDASE [FLAVIN-CONTAINING] B"/>
    <property type="match status" value="1"/>
</dbReference>
<gene>
    <name evidence="3" type="ORF">ACH3VR_19535</name>
</gene>
<evidence type="ECO:0000313" key="3">
    <source>
        <dbReference type="EMBL" id="MFH8252569.1"/>
    </source>
</evidence>
<evidence type="ECO:0000256" key="1">
    <source>
        <dbReference type="ARBA" id="ARBA00005995"/>
    </source>
</evidence>
<evidence type="ECO:0000259" key="2">
    <source>
        <dbReference type="Pfam" id="PF01593"/>
    </source>
</evidence>
<dbReference type="Proteomes" id="UP001610861">
    <property type="component" value="Unassembled WGS sequence"/>
</dbReference>
<reference evidence="3 4" key="1">
    <citation type="submission" date="2024-09" db="EMBL/GenBank/DDBJ databases">
        <authorList>
            <person name="Pan X."/>
        </authorList>
    </citation>
    <scope>NUCLEOTIDE SEQUENCE [LARGE SCALE GENOMIC DNA]</scope>
    <source>
        <strain evidence="3 4">B2969</strain>
    </source>
</reference>
<protein>
    <submittedName>
        <fullName evidence="3">Flavin monoamine oxidase family protein</fullName>
    </submittedName>
</protein>
<accession>A0ABW7QGW4</accession>
<dbReference type="EMBL" id="JBIQWL010000010">
    <property type="protein sequence ID" value="MFH8252569.1"/>
    <property type="molecule type" value="Genomic_DNA"/>
</dbReference>
<organism evidence="3 4">
    <name type="scientific">Microbacterium alkaliflavum</name>
    <dbReference type="NCBI Taxonomy" id="3248839"/>
    <lineage>
        <taxon>Bacteria</taxon>
        <taxon>Bacillati</taxon>
        <taxon>Actinomycetota</taxon>
        <taxon>Actinomycetes</taxon>
        <taxon>Micrococcales</taxon>
        <taxon>Microbacteriaceae</taxon>
        <taxon>Microbacterium</taxon>
    </lineage>
</organism>
<dbReference type="Pfam" id="PF01593">
    <property type="entry name" value="Amino_oxidase"/>
    <property type="match status" value="1"/>
</dbReference>
<sequence>MSNDYDIIVIGAGFAGLTAARELAHAGKRVAVLEARDRIGGRTWLDERLGMELELGGTWVHWTQPHVWAELRRYGIGLAPSPVPRNAYWWDGTRAVAGTPDELLELLDQPNELLAARAREVFPQPYAPLDSRQLAEFDGVSLLDEIDLLPISTERRALLESFWTLNFNGRLDDAAFTQALRWVALANGDWKVMFESCATYKIEGGTKRLVNAIHDDTRADFFLGEDVRTIAHDADGVRVVTSGGRERTAAEVIVTIPLHALSRVDFTPALPGSVTDAIVDGQLGLGTKVWFTIEGEHPAFVALGGADWPLNFFQSEYVRDGRTFVIGFGPDSSAIDPGDTASIQSVLNRLVDDVTVIESAAHDWVADPYAQETWPMHRTGFLTSALPALQEPFGHIHFAGADVADGWGGFIDGAIDSGLKAARSILAVDQFART</sequence>
<dbReference type="Gene3D" id="3.90.660.10">
    <property type="match status" value="2"/>
</dbReference>
<name>A0ABW7QGW4_9MICO</name>
<dbReference type="PANTHER" id="PTHR43563">
    <property type="entry name" value="AMINE OXIDASE"/>
    <property type="match status" value="1"/>
</dbReference>
<dbReference type="RefSeq" id="WP_397558000.1">
    <property type="nucleotide sequence ID" value="NZ_JBIQWL010000010.1"/>
</dbReference>